<protein>
    <submittedName>
        <fullName evidence="1">Rrf2 family transcriptional regulator</fullName>
    </submittedName>
</protein>
<dbReference type="SUPFAM" id="SSF46785">
    <property type="entry name" value="Winged helix' DNA-binding domain"/>
    <property type="match status" value="1"/>
</dbReference>
<name>A0A7C4LLU4_9PLAN</name>
<proteinExistence type="predicted"/>
<dbReference type="PANTHER" id="PTHR33221:SF13">
    <property type="entry name" value="TRANSCRIPTIONAL REGULATOR-RELATED"/>
    <property type="match status" value="1"/>
</dbReference>
<dbReference type="GO" id="GO:0005829">
    <property type="term" value="C:cytosol"/>
    <property type="evidence" value="ECO:0007669"/>
    <property type="project" value="TreeGrafter"/>
</dbReference>
<dbReference type="PROSITE" id="PS51197">
    <property type="entry name" value="HTH_RRF2_2"/>
    <property type="match status" value="1"/>
</dbReference>
<organism evidence="1">
    <name type="scientific">Schlesneria paludicola</name>
    <dbReference type="NCBI Taxonomy" id="360056"/>
    <lineage>
        <taxon>Bacteria</taxon>
        <taxon>Pseudomonadati</taxon>
        <taxon>Planctomycetota</taxon>
        <taxon>Planctomycetia</taxon>
        <taxon>Planctomycetales</taxon>
        <taxon>Planctomycetaceae</taxon>
        <taxon>Schlesneria</taxon>
    </lineage>
</organism>
<dbReference type="Gene3D" id="1.10.10.10">
    <property type="entry name" value="Winged helix-like DNA-binding domain superfamily/Winged helix DNA-binding domain"/>
    <property type="match status" value="1"/>
</dbReference>
<dbReference type="EMBL" id="DSVQ01000012">
    <property type="protein sequence ID" value="HGT39038.1"/>
    <property type="molecule type" value="Genomic_DNA"/>
</dbReference>
<comment type="caution">
    <text evidence="1">The sequence shown here is derived from an EMBL/GenBank/DDBJ whole genome shotgun (WGS) entry which is preliminary data.</text>
</comment>
<dbReference type="InterPro" id="IPR036388">
    <property type="entry name" value="WH-like_DNA-bd_sf"/>
</dbReference>
<dbReference type="NCBIfam" id="TIGR00738">
    <property type="entry name" value="rrf2_super"/>
    <property type="match status" value="1"/>
</dbReference>
<dbReference type="InterPro" id="IPR036390">
    <property type="entry name" value="WH_DNA-bd_sf"/>
</dbReference>
<gene>
    <name evidence="1" type="ORF">ENS64_07215</name>
</gene>
<dbReference type="AlphaFoldDB" id="A0A7C4LLU4"/>
<dbReference type="GO" id="GO:0003700">
    <property type="term" value="F:DNA-binding transcription factor activity"/>
    <property type="evidence" value="ECO:0007669"/>
    <property type="project" value="TreeGrafter"/>
</dbReference>
<evidence type="ECO:0000313" key="1">
    <source>
        <dbReference type="EMBL" id="HGT39038.1"/>
    </source>
</evidence>
<dbReference type="Pfam" id="PF02082">
    <property type="entry name" value="Rrf2"/>
    <property type="match status" value="1"/>
</dbReference>
<accession>A0A7C4LLU4</accession>
<reference evidence="1" key="1">
    <citation type="journal article" date="2020" name="mSystems">
        <title>Genome- and Community-Level Interaction Insights into Carbon Utilization and Element Cycling Functions of Hydrothermarchaeota in Hydrothermal Sediment.</title>
        <authorList>
            <person name="Zhou Z."/>
            <person name="Liu Y."/>
            <person name="Xu W."/>
            <person name="Pan J."/>
            <person name="Luo Z.H."/>
            <person name="Li M."/>
        </authorList>
    </citation>
    <scope>NUCLEOTIDE SEQUENCE [LARGE SCALE GENOMIC DNA]</scope>
    <source>
        <strain evidence="1">SpSt-508</strain>
    </source>
</reference>
<dbReference type="PANTHER" id="PTHR33221">
    <property type="entry name" value="WINGED HELIX-TURN-HELIX TRANSCRIPTIONAL REGULATOR, RRF2 FAMILY"/>
    <property type="match status" value="1"/>
</dbReference>
<sequence>MLSQTVEYALRAMVCLANVERASQTRTQLVAQTQVPAAYLAKVMKQMCRAGLVRAQRGLHGGFCLTRPAEQISLLAVVNAVEPLQRIQHCPLRLPNHGTNLCPLHRRVDDALAAVEAAFATTTLADIVADKTGSIPLCSDGSDPCVTLVF</sequence>
<dbReference type="InterPro" id="IPR000944">
    <property type="entry name" value="Tscrpt_reg_Rrf2"/>
</dbReference>